<dbReference type="EMBL" id="CP000542">
    <property type="protein sequence ID" value="ABM60307.1"/>
    <property type="molecule type" value="Genomic_DNA"/>
</dbReference>
<feature type="transmembrane region" description="Helical" evidence="9">
    <location>
        <begin position="253"/>
        <end position="271"/>
    </location>
</feature>
<evidence type="ECO:0000313" key="11">
    <source>
        <dbReference type="Proteomes" id="UP000000374"/>
    </source>
</evidence>
<dbReference type="Pfam" id="PF02653">
    <property type="entry name" value="BPD_transp_2"/>
    <property type="match status" value="1"/>
</dbReference>
<dbReference type="GeneID" id="76462900"/>
<reference evidence="11" key="1">
    <citation type="submission" date="2006-12" db="EMBL/GenBank/DDBJ databases">
        <title>Complete sequence of chromosome 1 of Verminephrobacter eiseniae EF01-2.</title>
        <authorList>
            <person name="Copeland A."/>
            <person name="Lucas S."/>
            <person name="Lapidus A."/>
            <person name="Barry K."/>
            <person name="Detter J.C."/>
            <person name="Glavina del Rio T."/>
            <person name="Dalin E."/>
            <person name="Tice H."/>
            <person name="Pitluck S."/>
            <person name="Chertkov O."/>
            <person name="Brettin T."/>
            <person name="Bruce D."/>
            <person name="Han C."/>
            <person name="Tapia R."/>
            <person name="Gilna P."/>
            <person name="Schmutz J."/>
            <person name="Larimer F."/>
            <person name="Land M."/>
            <person name="Hauser L."/>
            <person name="Kyrpides N."/>
            <person name="Kim E."/>
            <person name="Stahl D."/>
            <person name="Richardson P."/>
        </authorList>
    </citation>
    <scope>NUCLEOTIDE SEQUENCE [LARGE SCALE GENOMIC DNA]</scope>
    <source>
        <strain evidence="11">EF01-2</strain>
    </source>
</reference>
<dbReference type="InterPro" id="IPR052157">
    <property type="entry name" value="BCAA_transport_permease"/>
</dbReference>
<dbReference type="AlphaFoldDB" id="A1WRQ0"/>
<dbReference type="GO" id="GO:0005886">
    <property type="term" value="C:plasma membrane"/>
    <property type="evidence" value="ECO:0007669"/>
    <property type="project" value="UniProtKB-SubCell"/>
</dbReference>
<keyword evidence="6 9" id="KW-1133">Transmembrane helix</keyword>
<dbReference type="GO" id="GO:0022857">
    <property type="term" value="F:transmembrane transporter activity"/>
    <property type="evidence" value="ECO:0007669"/>
    <property type="project" value="InterPro"/>
</dbReference>
<comment type="similarity">
    <text evidence="8">Belongs to the binding-protein-dependent transport system permease family. LivHM subfamily.</text>
</comment>
<keyword evidence="7 9" id="KW-0472">Membrane</keyword>
<accession>A1WRQ0</accession>
<evidence type="ECO:0000256" key="9">
    <source>
        <dbReference type="SAM" id="Phobius"/>
    </source>
</evidence>
<evidence type="ECO:0000313" key="10">
    <source>
        <dbReference type="EMBL" id="ABM60307.1"/>
    </source>
</evidence>
<evidence type="ECO:0000256" key="1">
    <source>
        <dbReference type="ARBA" id="ARBA00004651"/>
    </source>
</evidence>
<name>A1WRQ0_VEREI</name>
<proteinExistence type="inferred from homology"/>
<feature type="transmembrane region" description="Helical" evidence="9">
    <location>
        <begin position="222"/>
        <end position="246"/>
    </location>
</feature>
<dbReference type="STRING" id="391735.Veis_4609"/>
<gene>
    <name evidence="10" type="ordered locus">Veis_4609</name>
</gene>
<keyword evidence="4 9" id="KW-0812">Transmembrane</keyword>
<evidence type="ECO:0000256" key="2">
    <source>
        <dbReference type="ARBA" id="ARBA00022448"/>
    </source>
</evidence>
<keyword evidence="2" id="KW-0813">Transport</keyword>
<keyword evidence="5" id="KW-0029">Amino-acid transport</keyword>
<dbReference type="GO" id="GO:0006865">
    <property type="term" value="P:amino acid transport"/>
    <property type="evidence" value="ECO:0007669"/>
    <property type="project" value="UniProtKB-KW"/>
</dbReference>
<feature type="transmembrane region" description="Helical" evidence="9">
    <location>
        <begin position="12"/>
        <end position="34"/>
    </location>
</feature>
<feature type="transmembrane region" description="Helical" evidence="9">
    <location>
        <begin position="139"/>
        <end position="159"/>
    </location>
</feature>
<sequence length="329" mass="34856">MLGIEQLLNGLQYSFMLFLFAAGLTLVFGIMNLVNLAHGSLYMLGAYFAAALTTFSGSYVVGLIGALLLMGLFGAVLEIVLIRRLYRQDHLTQVLATFALILIFNESVRIVWGVQPLPYDMPAALSGSVPIVGDLRYSAYRLALIVAGVVVALLLYWMVARTRVGMWVRAGASNREMVQMMGVNVRWLFTAIFALGAALSGLAGAALAPLMSVQVGMGEEVLILAFVVVVVGGVGSVRGAFIAALLVGMVDSLGRAWLPGLLGAVLPSRLVSDLGPALASMSVYLLMIVVLAVRPMGLFSPGATSLLPKWRRMRPSPVLARSTAPGGAS</sequence>
<evidence type="ECO:0000256" key="5">
    <source>
        <dbReference type="ARBA" id="ARBA00022970"/>
    </source>
</evidence>
<feature type="transmembrane region" description="Helical" evidence="9">
    <location>
        <begin position="187"/>
        <end position="210"/>
    </location>
</feature>
<dbReference type="CDD" id="cd06582">
    <property type="entry name" value="TM_PBP1_LivH_like"/>
    <property type="match status" value="1"/>
</dbReference>
<dbReference type="Proteomes" id="UP000000374">
    <property type="component" value="Chromosome"/>
</dbReference>
<dbReference type="OrthoDB" id="9807115at2"/>
<evidence type="ECO:0000256" key="3">
    <source>
        <dbReference type="ARBA" id="ARBA00022475"/>
    </source>
</evidence>
<evidence type="ECO:0000256" key="6">
    <source>
        <dbReference type="ARBA" id="ARBA00022989"/>
    </source>
</evidence>
<dbReference type="eggNOG" id="COG0559">
    <property type="taxonomic scope" value="Bacteria"/>
</dbReference>
<evidence type="ECO:0000256" key="7">
    <source>
        <dbReference type="ARBA" id="ARBA00023136"/>
    </source>
</evidence>
<evidence type="ECO:0000256" key="4">
    <source>
        <dbReference type="ARBA" id="ARBA00022692"/>
    </source>
</evidence>
<evidence type="ECO:0000256" key="8">
    <source>
        <dbReference type="ARBA" id="ARBA00037998"/>
    </source>
</evidence>
<dbReference type="PANTHER" id="PTHR11795">
    <property type="entry name" value="BRANCHED-CHAIN AMINO ACID TRANSPORT SYSTEM PERMEASE PROTEIN LIVH"/>
    <property type="match status" value="1"/>
</dbReference>
<dbReference type="HOGENOM" id="CLU_039929_2_1_4"/>
<organism evidence="10 11">
    <name type="scientific">Verminephrobacter eiseniae (strain EF01-2)</name>
    <dbReference type="NCBI Taxonomy" id="391735"/>
    <lineage>
        <taxon>Bacteria</taxon>
        <taxon>Pseudomonadati</taxon>
        <taxon>Pseudomonadota</taxon>
        <taxon>Betaproteobacteria</taxon>
        <taxon>Burkholderiales</taxon>
        <taxon>Comamonadaceae</taxon>
        <taxon>Verminephrobacter</taxon>
    </lineage>
</organism>
<feature type="transmembrane region" description="Helical" evidence="9">
    <location>
        <begin position="283"/>
        <end position="307"/>
    </location>
</feature>
<comment type="subcellular location">
    <subcellularLocation>
        <location evidence="1">Cell membrane</location>
        <topology evidence="1">Multi-pass membrane protein</topology>
    </subcellularLocation>
</comment>
<protein>
    <submittedName>
        <fullName evidence="10">Inner-membrane translocator</fullName>
    </submittedName>
</protein>
<dbReference type="InterPro" id="IPR001851">
    <property type="entry name" value="ABC_transp_permease"/>
</dbReference>
<dbReference type="PANTHER" id="PTHR11795:SF442">
    <property type="entry name" value="ABC TRANSPORTER ATP-BINDING PROTEIN"/>
    <property type="match status" value="1"/>
</dbReference>
<dbReference type="KEGG" id="vei:Veis_4609"/>
<dbReference type="RefSeq" id="WP_011812290.1">
    <property type="nucleotide sequence ID" value="NC_008786.1"/>
</dbReference>
<feature type="transmembrane region" description="Helical" evidence="9">
    <location>
        <begin position="94"/>
        <end position="112"/>
    </location>
</feature>
<feature type="transmembrane region" description="Helical" evidence="9">
    <location>
        <begin position="63"/>
        <end position="82"/>
    </location>
</feature>
<keyword evidence="3" id="KW-1003">Cell membrane</keyword>
<keyword evidence="11" id="KW-1185">Reference proteome</keyword>